<keyword evidence="9" id="KW-0012">Acyltransferase</keyword>
<dbReference type="PANTHER" id="PTHR43416">
    <property type="entry name" value="DIHYDROLIPOYLLYSINE-RESIDUE SUCCINYLTRANSFERASE COMPONENT OF 2-OXOGLUTARATE DEHYDROGENASE COMPLEX, MITOCHONDRIAL-RELATED"/>
    <property type="match status" value="1"/>
</dbReference>
<sequence length="457" mass="50534">MTYNIRFCLRFHRYFNRFARNKNSSRFYSVLPTCKSTLTEPSDRYAKSFVSSKGSDFNPLKLIGNRYFSKDIKVINVPTLGDSISEGTLTKWAVSVGDYLNVDDLIAVVETDKVSVDVNSPFSGVLTKTFSNTGDTILVGKPLVEIDLAGKPSEKAPEKKPEAKPPASTPSKPEKKSPEPPKPADSKPVSSFEVKTPPTPVESKPLPQFEKASPLSMVPPTPVPSSDLEPETRVPLTRMRMRIAERLKLAQTENVMLTTFNECDMSELTKVRKMLNESGEVSCKLGFVSAFMRASTLALLKMPIMNSYIDGKEMVTKNYVDISVAVATPTGLLVPVIRNCEFKNWEELELSLLEMAKKARDGSITIEDMTGGTFTISNGGVYGSLLSTPIINPPQSSILGMHAITKRAVVRDDNIVIRPVMNVALTYDHRLIDGRDAVTFLNTIKKFIENPSLLLLK</sequence>
<proteinExistence type="inferred from homology"/>
<dbReference type="CDD" id="cd06849">
    <property type="entry name" value="lipoyl_domain"/>
    <property type="match status" value="1"/>
</dbReference>
<dbReference type="EC" id="2.3.1.61" evidence="4"/>
<evidence type="ECO:0000256" key="5">
    <source>
        <dbReference type="ARBA" id="ARBA00022532"/>
    </source>
</evidence>
<dbReference type="Pfam" id="PF00364">
    <property type="entry name" value="Biotin_lipoyl"/>
    <property type="match status" value="1"/>
</dbReference>
<dbReference type="InterPro" id="IPR023213">
    <property type="entry name" value="CAT-like_dom_sf"/>
</dbReference>
<dbReference type="InterPro" id="IPR000089">
    <property type="entry name" value="Biotin_lipoyl"/>
</dbReference>
<dbReference type="UniPathway" id="UPA00868">
    <property type="reaction ID" value="UER00840"/>
</dbReference>
<gene>
    <name evidence="13" type="ORF">TAT_000030700</name>
    <name evidence="14" type="ORF">TAV_000030500</name>
</gene>
<feature type="region of interest" description="Disordered" evidence="11">
    <location>
        <begin position="151"/>
        <end position="231"/>
    </location>
</feature>
<dbReference type="GO" id="GO:0006099">
    <property type="term" value="P:tricarboxylic acid cycle"/>
    <property type="evidence" value="ECO:0007669"/>
    <property type="project" value="UniProtKB-KW"/>
</dbReference>
<evidence type="ECO:0000256" key="10">
    <source>
        <dbReference type="ARBA" id="ARBA00032406"/>
    </source>
</evidence>
<evidence type="ECO:0000259" key="12">
    <source>
        <dbReference type="PROSITE" id="PS50968"/>
    </source>
</evidence>
<comment type="cofactor">
    <cofactor evidence="1">
        <name>(R)-lipoate</name>
        <dbReference type="ChEBI" id="CHEBI:83088"/>
    </cofactor>
</comment>
<dbReference type="PANTHER" id="PTHR43416:SF5">
    <property type="entry name" value="DIHYDROLIPOYLLYSINE-RESIDUE SUCCINYLTRANSFERASE COMPONENT OF 2-OXOGLUTARATE DEHYDROGENASE COMPLEX, MITOCHONDRIAL"/>
    <property type="match status" value="1"/>
</dbReference>
<evidence type="ECO:0000256" key="11">
    <source>
        <dbReference type="SAM" id="MobiDB-lite"/>
    </source>
</evidence>
<evidence type="ECO:0000256" key="8">
    <source>
        <dbReference type="ARBA" id="ARBA00022946"/>
    </source>
</evidence>
<dbReference type="Pfam" id="PF00198">
    <property type="entry name" value="2-oxoacid_dh"/>
    <property type="match status" value="1"/>
</dbReference>
<evidence type="ECO:0000256" key="3">
    <source>
        <dbReference type="ARBA" id="ARBA00007317"/>
    </source>
</evidence>
<accession>A0A3B0MQ10</accession>
<protein>
    <recommendedName>
        <fullName evidence="4">dihydrolipoyllysine-residue succinyltransferase</fullName>
        <ecNumber evidence="4">2.3.1.61</ecNumber>
    </recommendedName>
    <alternativeName>
        <fullName evidence="10">2-oxoglutarate dehydrogenase complex component E2</fullName>
    </alternativeName>
</protein>
<dbReference type="InterPro" id="IPR003016">
    <property type="entry name" value="2-oxoA_DH_lipoyl-BS"/>
</dbReference>
<dbReference type="AlphaFoldDB" id="A0A3B0MQ10"/>
<reference evidence="14" key="1">
    <citation type="submission" date="2018-07" db="EMBL/GenBank/DDBJ databases">
        <authorList>
            <person name="Quirk P.G."/>
            <person name="Krulwich T.A."/>
        </authorList>
    </citation>
    <scope>NUCLEOTIDE SEQUENCE</scope>
    <source>
        <strain evidence="14">Anand</strain>
    </source>
</reference>
<evidence type="ECO:0000256" key="6">
    <source>
        <dbReference type="ARBA" id="ARBA00022679"/>
    </source>
</evidence>
<dbReference type="EMBL" id="UIVS01000001">
    <property type="protein sequence ID" value="SVP89610.1"/>
    <property type="molecule type" value="Genomic_DNA"/>
</dbReference>
<dbReference type="NCBIfam" id="TIGR01347">
    <property type="entry name" value="sucB"/>
    <property type="match status" value="1"/>
</dbReference>
<feature type="compositionally biased region" description="Basic and acidic residues" evidence="11">
    <location>
        <begin position="152"/>
        <end position="163"/>
    </location>
</feature>
<evidence type="ECO:0000256" key="1">
    <source>
        <dbReference type="ARBA" id="ARBA00001938"/>
    </source>
</evidence>
<dbReference type="GO" id="GO:0004149">
    <property type="term" value="F:dihydrolipoyllysine-residue succinyltransferase activity"/>
    <property type="evidence" value="ECO:0007669"/>
    <property type="project" value="UniProtKB-EC"/>
</dbReference>
<evidence type="ECO:0000313" key="14">
    <source>
        <dbReference type="EMBL" id="SVP89610.1"/>
    </source>
</evidence>
<dbReference type="InterPro" id="IPR050537">
    <property type="entry name" value="2-oxoacid_dehydrogenase"/>
</dbReference>
<dbReference type="GO" id="GO:0045252">
    <property type="term" value="C:oxoglutarate dehydrogenase complex"/>
    <property type="evidence" value="ECO:0007669"/>
    <property type="project" value="InterPro"/>
</dbReference>
<dbReference type="InterPro" id="IPR006255">
    <property type="entry name" value="SucB"/>
</dbReference>
<dbReference type="InterPro" id="IPR001078">
    <property type="entry name" value="2-oxoacid_DH_actylTfrase"/>
</dbReference>
<comment type="similarity">
    <text evidence="3">Belongs to the 2-oxoacid dehydrogenase family.</text>
</comment>
<evidence type="ECO:0000256" key="2">
    <source>
        <dbReference type="ARBA" id="ARBA00005145"/>
    </source>
</evidence>
<keyword evidence="6 14" id="KW-0808">Transferase</keyword>
<dbReference type="SUPFAM" id="SSF52777">
    <property type="entry name" value="CoA-dependent acyltransferases"/>
    <property type="match status" value="1"/>
</dbReference>
<dbReference type="EMBL" id="UIVT01000001">
    <property type="protein sequence ID" value="SVP88445.1"/>
    <property type="molecule type" value="Genomic_DNA"/>
</dbReference>
<evidence type="ECO:0000256" key="4">
    <source>
        <dbReference type="ARBA" id="ARBA00012945"/>
    </source>
</evidence>
<dbReference type="InterPro" id="IPR011053">
    <property type="entry name" value="Single_hybrid_motif"/>
</dbReference>
<comment type="pathway">
    <text evidence="2">Amino-acid degradation; L-lysine degradation via saccharopine pathway; glutaryl-CoA from L-lysine: step 6/6.</text>
</comment>
<keyword evidence="5" id="KW-0816">Tricarboxylic acid cycle</keyword>
<keyword evidence="7" id="KW-0450">Lipoyl</keyword>
<name>A0A3B0MQ10_THEAN</name>
<keyword evidence="8" id="KW-0809">Transit peptide</keyword>
<dbReference type="PROSITE" id="PS50968">
    <property type="entry name" value="BIOTINYL_LIPOYL"/>
    <property type="match status" value="1"/>
</dbReference>
<feature type="compositionally biased region" description="Basic and acidic residues" evidence="11">
    <location>
        <begin position="172"/>
        <end position="185"/>
    </location>
</feature>
<evidence type="ECO:0000256" key="7">
    <source>
        <dbReference type="ARBA" id="ARBA00022823"/>
    </source>
</evidence>
<feature type="domain" description="Lipoyl-binding" evidence="12">
    <location>
        <begin position="72"/>
        <end position="147"/>
    </location>
</feature>
<dbReference type="VEuPathDB" id="PiroplasmaDB:TA19690"/>
<organism evidence="14">
    <name type="scientific">Theileria annulata</name>
    <dbReference type="NCBI Taxonomy" id="5874"/>
    <lineage>
        <taxon>Eukaryota</taxon>
        <taxon>Sar</taxon>
        <taxon>Alveolata</taxon>
        <taxon>Apicomplexa</taxon>
        <taxon>Aconoidasida</taxon>
        <taxon>Piroplasmida</taxon>
        <taxon>Theileriidae</taxon>
        <taxon>Theileria</taxon>
    </lineage>
</organism>
<dbReference type="PROSITE" id="PS00189">
    <property type="entry name" value="LIPOYL"/>
    <property type="match status" value="1"/>
</dbReference>
<dbReference type="Gene3D" id="2.40.50.100">
    <property type="match status" value="1"/>
</dbReference>
<dbReference type="GO" id="GO:0005739">
    <property type="term" value="C:mitochondrion"/>
    <property type="evidence" value="ECO:0007669"/>
    <property type="project" value="TreeGrafter"/>
</dbReference>
<dbReference type="SUPFAM" id="SSF51230">
    <property type="entry name" value="Single hybrid motif"/>
    <property type="match status" value="1"/>
</dbReference>
<dbReference type="GO" id="GO:0033512">
    <property type="term" value="P:L-lysine catabolic process to acetyl-CoA via saccharopine"/>
    <property type="evidence" value="ECO:0007669"/>
    <property type="project" value="UniProtKB-UniPathway"/>
</dbReference>
<evidence type="ECO:0000313" key="13">
    <source>
        <dbReference type="EMBL" id="SVP88445.1"/>
    </source>
</evidence>
<evidence type="ECO:0000256" key="9">
    <source>
        <dbReference type="ARBA" id="ARBA00023315"/>
    </source>
</evidence>
<dbReference type="Gene3D" id="3.30.559.10">
    <property type="entry name" value="Chloramphenicol acetyltransferase-like domain"/>
    <property type="match status" value="1"/>
</dbReference>